<dbReference type="PANTHER" id="PTHR42849">
    <property type="entry name" value="N-ACETYLNEURAMINATE LYASE"/>
    <property type="match status" value="1"/>
</dbReference>
<dbReference type="CDD" id="cd00408">
    <property type="entry name" value="DHDPS-like"/>
    <property type="match status" value="1"/>
</dbReference>
<comment type="caution">
    <text evidence="2">The sequence shown here is derived from an EMBL/GenBank/DDBJ whole genome shotgun (WGS) entry which is preliminary data.</text>
</comment>
<reference evidence="2" key="1">
    <citation type="submission" date="2021-07" db="EMBL/GenBank/DDBJ databases">
        <title>Roseobacter insulae sp. nov., isolated from a tidal flat.</title>
        <authorList>
            <person name="Park S."/>
            <person name="Yoon J.-H."/>
        </authorList>
    </citation>
    <scope>NUCLEOTIDE SEQUENCE</scope>
    <source>
        <strain evidence="2">YSTF-M11</strain>
    </source>
</reference>
<keyword evidence="1" id="KW-0456">Lyase</keyword>
<dbReference type="GO" id="GO:0019262">
    <property type="term" value="P:N-acetylneuraminate catabolic process"/>
    <property type="evidence" value="ECO:0007669"/>
    <property type="project" value="TreeGrafter"/>
</dbReference>
<dbReference type="EMBL" id="JAHXDN010000002">
    <property type="protein sequence ID" value="MBW4707405.1"/>
    <property type="molecule type" value="Genomic_DNA"/>
</dbReference>
<keyword evidence="3" id="KW-1185">Reference proteome</keyword>
<dbReference type="SMART" id="SM01130">
    <property type="entry name" value="DHDPS"/>
    <property type="match status" value="1"/>
</dbReference>
<dbReference type="GO" id="GO:0005829">
    <property type="term" value="C:cytosol"/>
    <property type="evidence" value="ECO:0007669"/>
    <property type="project" value="TreeGrafter"/>
</dbReference>
<name>A0A9X1FTB8_9RHOB</name>
<evidence type="ECO:0000256" key="1">
    <source>
        <dbReference type="ARBA" id="ARBA00023239"/>
    </source>
</evidence>
<accession>A0A9X1FTB8</accession>
<organism evidence="2 3">
    <name type="scientific">Roseobacter insulae</name>
    <dbReference type="NCBI Taxonomy" id="2859783"/>
    <lineage>
        <taxon>Bacteria</taxon>
        <taxon>Pseudomonadati</taxon>
        <taxon>Pseudomonadota</taxon>
        <taxon>Alphaproteobacteria</taxon>
        <taxon>Rhodobacterales</taxon>
        <taxon>Roseobacteraceae</taxon>
        <taxon>Roseobacter</taxon>
    </lineage>
</organism>
<dbReference type="GO" id="GO:0008747">
    <property type="term" value="F:N-acetylneuraminate lyase activity"/>
    <property type="evidence" value="ECO:0007669"/>
    <property type="project" value="TreeGrafter"/>
</dbReference>
<dbReference type="InterPro" id="IPR002220">
    <property type="entry name" value="DapA-like"/>
</dbReference>
<dbReference type="Proteomes" id="UP001138661">
    <property type="component" value="Unassembled WGS sequence"/>
</dbReference>
<proteinExistence type="predicted"/>
<dbReference type="RefSeq" id="WP_219500243.1">
    <property type="nucleotide sequence ID" value="NZ_JAHXDN010000002.1"/>
</dbReference>
<sequence length="298" mass="32393">MQGIVPSLNTPFDISGAIDHDALRKLVHHTIDAGCGGMLGLAVAGEASTFSFDEKTDVIATVSDATANRIPFIASVTAPQISESLELARFARSHRVPGICIQLPRELAGSGRRDFLRELGTAAPDIVMVQDLDWTGSGLSVDEIVALHGCIPRFSWLKIETQRAGPKYSAVLKATKGALNVCGGWAVTQLMDAMARGVHAFIPTGLEHVYVAIYRHYKSGNITDARKLFERVLPILNFSNQDVNISIRFFKELRKAQGLFGTSKCRIPGACFDPVQQVEADVALDAALRLEHEIARRS</sequence>
<dbReference type="Pfam" id="PF00701">
    <property type="entry name" value="DHDPS"/>
    <property type="match status" value="1"/>
</dbReference>
<evidence type="ECO:0000313" key="3">
    <source>
        <dbReference type="Proteomes" id="UP001138661"/>
    </source>
</evidence>
<dbReference type="PANTHER" id="PTHR42849:SF1">
    <property type="entry name" value="N-ACETYLNEURAMINATE LYASE"/>
    <property type="match status" value="1"/>
</dbReference>
<gene>
    <name evidence="2" type="ORF">KX928_06365</name>
</gene>
<protein>
    <submittedName>
        <fullName evidence="2">Dihydrodipicolinate synthase family protein</fullName>
    </submittedName>
</protein>
<dbReference type="AlphaFoldDB" id="A0A9X1FTB8"/>
<evidence type="ECO:0000313" key="2">
    <source>
        <dbReference type="EMBL" id="MBW4707405.1"/>
    </source>
</evidence>